<keyword evidence="16" id="KW-1185">Reference proteome</keyword>
<evidence type="ECO:0000256" key="4">
    <source>
        <dbReference type="ARBA" id="ARBA00022448"/>
    </source>
</evidence>
<feature type="transmembrane region" description="Helical" evidence="13">
    <location>
        <begin position="28"/>
        <end position="51"/>
    </location>
</feature>
<evidence type="ECO:0000256" key="13">
    <source>
        <dbReference type="SAM" id="Phobius"/>
    </source>
</evidence>
<evidence type="ECO:0000256" key="2">
    <source>
        <dbReference type="ARBA" id="ARBA00004236"/>
    </source>
</evidence>
<protein>
    <recommendedName>
        <fullName evidence="14">Amino acid transporter transmembrane domain-containing protein</fullName>
    </recommendedName>
</protein>
<feature type="transmembrane region" description="Helical" evidence="13">
    <location>
        <begin position="72"/>
        <end position="89"/>
    </location>
</feature>
<feature type="domain" description="Amino acid transporter transmembrane" evidence="14">
    <location>
        <begin position="2"/>
        <end position="344"/>
    </location>
</feature>
<dbReference type="EMBL" id="OX451735">
    <property type="protein sequence ID" value="CAI8594025.1"/>
    <property type="molecule type" value="Genomic_DNA"/>
</dbReference>
<sequence>MVEMHEIVPGKRLDRYHELGQYAFGKKLGLYIVVPQQIIVMVGGNIVYMVTGGQSLKKFHDIVCPSCRKIRLTFFILIFASAQFVLSHLPNFNSISAVSFVAAVMSCGYSAIAWTASAHKGVQENVEYSNTATTSANLVFNFFNALGSVAFAYAGHSVVLEIQATIPSTPEKPSKVPMWRGVIFAYIIVALCYWPVAIIGYWVFGNEVKDNILISLEKPSWLIATANIFVVLHVIGSYQVFAMPMFDMLESVLVKKLKFKPSTILRFVVRNIYVALTMFVAITFPFFGGLLGFFGGFAVTPTTYFLPCIIWLKIYKPKISSLSWWTNWICIVLGLCIIVLAPIGALRSIILEAKTYKFYT</sequence>
<comment type="function">
    <text evidence="12">Carrier protein involved in proton-driven auxin influx. Mediates the formation of auxin gradient from developing leaves (site of auxin biosynthesis) to tips by contributing to the loading of auxin in vascular tissues and facilitating acropetal (base to tip) auxin transport within inner tissues of the root apex, and basipetal (tip to base) auxin transport within outer tissues of the root apex. May be involved in lateral roots and nodules formation.</text>
</comment>
<evidence type="ECO:0000313" key="16">
    <source>
        <dbReference type="Proteomes" id="UP001157006"/>
    </source>
</evidence>
<evidence type="ECO:0000256" key="3">
    <source>
        <dbReference type="ARBA" id="ARBA00005590"/>
    </source>
</evidence>
<dbReference type="GO" id="GO:0012505">
    <property type="term" value="C:endomembrane system"/>
    <property type="evidence" value="ECO:0007669"/>
    <property type="project" value="UniProtKB-SubCell"/>
</dbReference>
<evidence type="ECO:0000256" key="9">
    <source>
        <dbReference type="ARBA" id="ARBA00022989"/>
    </source>
</evidence>
<dbReference type="InterPro" id="IPR013057">
    <property type="entry name" value="AA_transpt_TM"/>
</dbReference>
<keyword evidence="5" id="KW-1003">Cell membrane</keyword>
<evidence type="ECO:0000256" key="5">
    <source>
        <dbReference type="ARBA" id="ARBA00022475"/>
    </source>
</evidence>
<dbReference type="GO" id="GO:0006865">
    <property type="term" value="P:amino acid transport"/>
    <property type="evidence" value="ECO:0007669"/>
    <property type="project" value="UniProtKB-KW"/>
</dbReference>
<feature type="transmembrane region" description="Helical" evidence="13">
    <location>
        <begin position="267"/>
        <end position="287"/>
    </location>
</feature>
<dbReference type="PANTHER" id="PTHR48017">
    <property type="entry name" value="OS05G0424000 PROTEIN-RELATED"/>
    <property type="match status" value="1"/>
</dbReference>
<keyword evidence="8" id="KW-0029">Amino-acid transport</keyword>
<accession>A0AAV0Z626</accession>
<gene>
    <name evidence="15" type="ORF">VFH_I120040</name>
</gene>
<name>A0AAV0Z626_VICFA</name>
<dbReference type="Proteomes" id="UP001157006">
    <property type="component" value="Chromosome 1S"/>
</dbReference>
<comment type="subcellular location">
    <subcellularLocation>
        <location evidence="2">Cell membrane</location>
    </subcellularLocation>
    <subcellularLocation>
        <location evidence="1">Endomembrane system</location>
        <topology evidence="1">Multi-pass membrane protein</topology>
    </subcellularLocation>
</comment>
<reference evidence="15 16" key="1">
    <citation type="submission" date="2023-01" db="EMBL/GenBank/DDBJ databases">
        <authorList>
            <person name="Kreplak J."/>
        </authorList>
    </citation>
    <scope>NUCLEOTIDE SEQUENCE [LARGE SCALE GENOMIC DNA]</scope>
</reference>
<evidence type="ECO:0000256" key="8">
    <source>
        <dbReference type="ARBA" id="ARBA00022970"/>
    </source>
</evidence>
<comment type="similarity">
    <text evidence="3">Belongs to the amino acid/polyamine transporter 2 family. Amino acid/auxin permease (AAAP) (TC 2.A.18.1) subfamily.</text>
</comment>
<keyword evidence="10 13" id="KW-0472">Membrane</keyword>
<dbReference type="Pfam" id="PF01490">
    <property type="entry name" value="Aa_trans"/>
    <property type="match status" value="1"/>
</dbReference>
<feature type="transmembrane region" description="Helical" evidence="13">
    <location>
        <begin position="182"/>
        <end position="204"/>
    </location>
</feature>
<dbReference type="GO" id="GO:0009734">
    <property type="term" value="P:auxin-activated signaling pathway"/>
    <property type="evidence" value="ECO:0007669"/>
    <property type="project" value="UniProtKB-KW"/>
</dbReference>
<keyword evidence="6 13" id="KW-0812">Transmembrane</keyword>
<keyword evidence="9 13" id="KW-1133">Transmembrane helix</keyword>
<organism evidence="15 16">
    <name type="scientific">Vicia faba</name>
    <name type="common">Broad bean</name>
    <name type="synonym">Faba vulgaris</name>
    <dbReference type="NCBI Taxonomy" id="3906"/>
    <lineage>
        <taxon>Eukaryota</taxon>
        <taxon>Viridiplantae</taxon>
        <taxon>Streptophyta</taxon>
        <taxon>Embryophyta</taxon>
        <taxon>Tracheophyta</taxon>
        <taxon>Spermatophyta</taxon>
        <taxon>Magnoliopsida</taxon>
        <taxon>eudicotyledons</taxon>
        <taxon>Gunneridae</taxon>
        <taxon>Pentapetalae</taxon>
        <taxon>rosids</taxon>
        <taxon>fabids</taxon>
        <taxon>Fabales</taxon>
        <taxon>Fabaceae</taxon>
        <taxon>Papilionoideae</taxon>
        <taxon>50 kb inversion clade</taxon>
        <taxon>NPAAA clade</taxon>
        <taxon>Hologalegina</taxon>
        <taxon>IRL clade</taxon>
        <taxon>Fabeae</taxon>
        <taxon>Vicia</taxon>
    </lineage>
</organism>
<dbReference type="AlphaFoldDB" id="A0AAV0Z626"/>
<evidence type="ECO:0000256" key="7">
    <source>
        <dbReference type="ARBA" id="ARBA00022847"/>
    </source>
</evidence>
<proteinExistence type="inferred from homology"/>
<evidence type="ECO:0000256" key="11">
    <source>
        <dbReference type="ARBA" id="ARBA00023294"/>
    </source>
</evidence>
<evidence type="ECO:0000256" key="6">
    <source>
        <dbReference type="ARBA" id="ARBA00022692"/>
    </source>
</evidence>
<keyword evidence="7" id="KW-0769">Symport</keyword>
<feature type="transmembrane region" description="Helical" evidence="13">
    <location>
        <begin position="293"/>
        <end position="312"/>
    </location>
</feature>
<keyword evidence="11" id="KW-0927">Auxin signaling pathway</keyword>
<feature type="transmembrane region" description="Helical" evidence="13">
    <location>
        <begin position="224"/>
        <end position="246"/>
    </location>
</feature>
<keyword evidence="4" id="KW-0813">Transport</keyword>
<feature type="transmembrane region" description="Helical" evidence="13">
    <location>
        <begin position="324"/>
        <end position="350"/>
    </location>
</feature>
<evidence type="ECO:0000256" key="1">
    <source>
        <dbReference type="ARBA" id="ARBA00004127"/>
    </source>
</evidence>
<dbReference type="GO" id="GO:0005886">
    <property type="term" value="C:plasma membrane"/>
    <property type="evidence" value="ECO:0007669"/>
    <property type="project" value="UniProtKB-SubCell"/>
</dbReference>
<evidence type="ECO:0000256" key="10">
    <source>
        <dbReference type="ARBA" id="ARBA00023136"/>
    </source>
</evidence>
<feature type="transmembrane region" description="Helical" evidence="13">
    <location>
        <begin position="95"/>
        <end position="116"/>
    </location>
</feature>
<evidence type="ECO:0000256" key="12">
    <source>
        <dbReference type="ARBA" id="ARBA00045588"/>
    </source>
</evidence>
<evidence type="ECO:0000259" key="14">
    <source>
        <dbReference type="Pfam" id="PF01490"/>
    </source>
</evidence>
<dbReference type="GO" id="GO:0015293">
    <property type="term" value="F:symporter activity"/>
    <property type="evidence" value="ECO:0007669"/>
    <property type="project" value="UniProtKB-KW"/>
</dbReference>
<evidence type="ECO:0000313" key="15">
    <source>
        <dbReference type="EMBL" id="CAI8594025.1"/>
    </source>
</evidence>